<dbReference type="PANTHER" id="PTHR45090:SF4">
    <property type="entry name" value="J DOMAIN-CONTAINING PROTEIN"/>
    <property type="match status" value="1"/>
</dbReference>
<keyword evidence="1" id="KW-0472">Membrane</keyword>
<evidence type="ECO:0000313" key="3">
    <source>
        <dbReference type="EMBL" id="AAT12323.1"/>
    </source>
</evidence>
<dbReference type="SMART" id="SM00271">
    <property type="entry name" value="DnaJ"/>
    <property type="match status" value="1"/>
</dbReference>
<keyword evidence="1" id="KW-1133">Transmembrane helix</keyword>
<feature type="transmembrane region" description="Helical" evidence="1">
    <location>
        <begin position="189"/>
        <end position="211"/>
    </location>
</feature>
<sequence>MEEASKHLEQRDYKRYFECVQQMYRQNETPANRDLYNSARRMYESHKSVVEFKKKDMSDLYGLLGVDRGATQEEIKHAYRQLVLKFHPDRSLIPESGEVMQIVMDAYNTLVDVDRRARYDRSRECRVPFERASGTGLHDVGPFVFYRQRCHVWVPEDEFDVYSFIHSMEDAFSARSLYRRRVHRNTSDALDAGYIKTLLAFLVLVLIVSLLS</sequence>
<evidence type="ECO:0000256" key="1">
    <source>
        <dbReference type="SAM" id="Phobius"/>
    </source>
</evidence>
<dbReference type="InterPro" id="IPR053232">
    <property type="entry name" value="DnaJ_C/III_chloroplastic"/>
</dbReference>
<dbReference type="CDD" id="cd06257">
    <property type="entry name" value="DnaJ"/>
    <property type="match status" value="1"/>
</dbReference>
<dbReference type="EMBL" id="AY548890">
    <property type="protein sequence ID" value="AAT12323.1"/>
    <property type="molecule type" value="Genomic_DNA"/>
</dbReference>
<proteinExistence type="predicted"/>
<organism evidence="3">
    <name type="scientific">Antonospora locustae</name>
    <name type="common">Microsporidian parasite</name>
    <name type="synonym">Nosema locustae</name>
    <dbReference type="NCBI Taxonomy" id="278021"/>
    <lineage>
        <taxon>Eukaryota</taxon>
        <taxon>Fungi</taxon>
        <taxon>Fungi incertae sedis</taxon>
        <taxon>Microsporidia</taxon>
        <taxon>Antonospora</taxon>
    </lineage>
</organism>
<protein>
    <submittedName>
        <fullName evidence="3">DNA J-like protein-like protein</fullName>
    </submittedName>
</protein>
<dbReference type="AlphaFoldDB" id="Q6E6G4"/>
<keyword evidence="1" id="KW-0812">Transmembrane</keyword>
<dbReference type="Gene3D" id="1.10.287.110">
    <property type="entry name" value="DnaJ domain"/>
    <property type="match status" value="1"/>
</dbReference>
<dbReference type="SUPFAM" id="SSF46565">
    <property type="entry name" value="Chaperone J-domain"/>
    <property type="match status" value="1"/>
</dbReference>
<feature type="domain" description="J" evidence="2">
    <location>
        <begin position="59"/>
        <end position="123"/>
    </location>
</feature>
<accession>Q6E6G4</accession>
<evidence type="ECO:0000259" key="2">
    <source>
        <dbReference type="PROSITE" id="PS50076"/>
    </source>
</evidence>
<reference evidence="3" key="1">
    <citation type="journal article" date="2004" name="Curr. Biol.">
        <title>Genome compaction and stability in microsporidian intracellular parasites.</title>
        <authorList>
            <person name="Slamovits C.H."/>
            <person name="Fast N.M."/>
            <person name="Law J.S."/>
            <person name="Keeling P.J."/>
        </authorList>
    </citation>
    <scope>NUCLEOTIDE SEQUENCE</scope>
</reference>
<dbReference type="InterPro" id="IPR036869">
    <property type="entry name" value="J_dom_sf"/>
</dbReference>
<name>Q6E6G4_ANTLO</name>
<dbReference type="Pfam" id="PF00226">
    <property type="entry name" value="DnaJ"/>
    <property type="match status" value="1"/>
</dbReference>
<dbReference type="PANTHER" id="PTHR45090">
    <property type="entry name" value="CHAPERONE PROTEIN DNAJ 20 CHLOROPLASTIC"/>
    <property type="match status" value="1"/>
</dbReference>
<dbReference type="InterPro" id="IPR001623">
    <property type="entry name" value="DnaJ_domain"/>
</dbReference>
<dbReference type="PROSITE" id="PS50076">
    <property type="entry name" value="DNAJ_2"/>
    <property type="match status" value="1"/>
</dbReference>
<dbReference type="PRINTS" id="PR00625">
    <property type="entry name" value="JDOMAIN"/>
</dbReference>